<sequence>MDPDGSNIGHDTAVIPVASATPILLSGVTAADAPVVSAVLLSDSSDVHRNKRGRDAPSRRRRNTFSSNHHEEEEEKREVTQHPPQQQQRRTSRNDKFVTARREQDERFAATRAVTSTTAAKHGLRRSRQDPAVGNSNNGGLDSSVVYSPITERVLSPVSIQPKTDAVNDAQEICSTTEPDIEVQEITETTEPPPPVSSFTRTAIPSTGRGTSNNQSSAVNESNNLQNTNQTSDDEFVSCACKISKTICWALLIAAVIAVAIAVVVTLVGMGGDEVDPVIGDSMATETTRQPSTSMTPTLAPSTNWASLAPSKTTTLDPSSIAPTTANPA</sequence>
<dbReference type="Proteomes" id="UP001153069">
    <property type="component" value="Unassembled WGS sequence"/>
</dbReference>
<keyword evidence="2" id="KW-0812">Transmembrane</keyword>
<proteinExistence type="predicted"/>
<gene>
    <name evidence="3" type="ORF">SEMRO_2687_G334640.1</name>
</gene>
<feature type="non-terminal residue" evidence="3">
    <location>
        <position position="329"/>
    </location>
</feature>
<feature type="compositionally biased region" description="Basic and acidic residues" evidence="1">
    <location>
        <begin position="68"/>
        <end position="80"/>
    </location>
</feature>
<name>A0A9N8F3P4_9STRA</name>
<feature type="compositionally biased region" description="Basic and acidic residues" evidence="1">
    <location>
        <begin position="92"/>
        <end position="109"/>
    </location>
</feature>
<feature type="region of interest" description="Disordered" evidence="1">
    <location>
        <begin position="186"/>
        <end position="231"/>
    </location>
</feature>
<keyword evidence="4" id="KW-1185">Reference proteome</keyword>
<feature type="region of interest" description="Disordered" evidence="1">
    <location>
        <begin position="285"/>
        <end position="329"/>
    </location>
</feature>
<evidence type="ECO:0000313" key="3">
    <source>
        <dbReference type="EMBL" id="CAB9529955.1"/>
    </source>
</evidence>
<organism evidence="3 4">
    <name type="scientific">Seminavis robusta</name>
    <dbReference type="NCBI Taxonomy" id="568900"/>
    <lineage>
        <taxon>Eukaryota</taxon>
        <taxon>Sar</taxon>
        <taxon>Stramenopiles</taxon>
        <taxon>Ochrophyta</taxon>
        <taxon>Bacillariophyta</taxon>
        <taxon>Bacillariophyceae</taxon>
        <taxon>Bacillariophycidae</taxon>
        <taxon>Naviculales</taxon>
        <taxon>Naviculaceae</taxon>
        <taxon>Seminavis</taxon>
    </lineage>
</organism>
<evidence type="ECO:0000256" key="2">
    <source>
        <dbReference type="SAM" id="Phobius"/>
    </source>
</evidence>
<protein>
    <submittedName>
        <fullName evidence="3">Uncharacterized protein</fullName>
    </submittedName>
</protein>
<keyword evidence="2" id="KW-0472">Membrane</keyword>
<comment type="caution">
    <text evidence="3">The sequence shown here is derived from an EMBL/GenBank/DDBJ whole genome shotgun (WGS) entry which is preliminary data.</text>
</comment>
<accession>A0A9N8F3P4</accession>
<dbReference type="EMBL" id="CAICTM010002685">
    <property type="protein sequence ID" value="CAB9529955.1"/>
    <property type="molecule type" value="Genomic_DNA"/>
</dbReference>
<feature type="compositionally biased region" description="Low complexity" evidence="1">
    <location>
        <begin position="110"/>
        <end position="120"/>
    </location>
</feature>
<keyword evidence="2" id="KW-1133">Transmembrane helix</keyword>
<evidence type="ECO:0000313" key="4">
    <source>
        <dbReference type="Proteomes" id="UP001153069"/>
    </source>
</evidence>
<dbReference type="AlphaFoldDB" id="A0A9N8F3P4"/>
<evidence type="ECO:0000256" key="1">
    <source>
        <dbReference type="SAM" id="MobiDB-lite"/>
    </source>
</evidence>
<reference evidence="3" key="1">
    <citation type="submission" date="2020-06" db="EMBL/GenBank/DDBJ databases">
        <authorList>
            <consortium name="Plant Systems Biology data submission"/>
        </authorList>
    </citation>
    <scope>NUCLEOTIDE SEQUENCE</scope>
    <source>
        <strain evidence="3">D6</strain>
    </source>
</reference>
<feature type="compositionally biased region" description="Basic and acidic residues" evidence="1">
    <location>
        <begin position="46"/>
        <end position="58"/>
    </location>
</feature>
<feature type="region of interest" description="Disordered" evidence="1">
    <location>
        <begin position="46"/>
        <end position="141"/>
    </location>
</feature>
<feature type="compositionally biased region" description="Polar residues" evidence="1">
    <location>
        <begin position="197"/>
        <end position="231"/>
    </location>
</feature>
<feature type="transmembrane region" description="Helical" evidence="2">
    <location>
        <begin position="249"/>
        <end position="270"/>
    </location>
</feature>